<evidence type="ECO:0000313" key="2">
    <source>
        <dbReference type="EMBL" id="KAF4972181.1"/>
    </source>
</evidence>
<dbReference type="Proteomes" id="UP000635477">
    <property type="component" value="Unassembled WGS sequence"/>
</dbReference>
<evidence type="ECO:0000313" key="3">
    <source>
        <dbReference type="Proteomes" id="UP000635477"/>
    </source>
</evidence>
<feature type="region of interest" description="Disordered" evidence="1">
    <location>
        <begin position="150"/>
        <end position="242"/>
    </location>
</feature>
<feature type="compositionally biased region" description="Polar residues" evidence="1">
    <location>
        <begin position="179"/>
        <end position="191"/>
    </location>
</feature>
<keyword evidence="3" id="KW-1185">Reference proteome</keyword>
<feature type="compositionally biased region" description="Acidic residues" evidence="1">
    <location>
        <begin position="199"/>
        <end position="208"/>
    </location>
</feature>
<proteinExistence type="predicted"/>
<dbReference type="OrthoDB" id="5578001at2759"/>
<gene>
    <name evidence="2" type="ORF">FZEAL_9643</name>
</gene>
<name>A0A8H4XFE3_9HYPO</name>
<sequence length="403" mass="43976">MAAAPLPPPDTTQLLAPFLPALPPAAISTEPAIGILPLLSPILRQRVKLLSSASTEPWLRLLCYDIAKVPELTKIVQSGSLEPHPVSGEVEVDWDYDAEIRYRRVDQETLQALVALENLGLAFRLVYCVGDQEGGGDGWRVGEVNVTDKPSPFSQFGGVSNMKEAERQFEEDKAKKATDQTNQTNSASSHTLHVPNGSQEEDADDDDDYWARYDATPARTPAPKHSPAPPSMPASQLGDHRTASAEDAYFSQYDNVQPAMDNHDPDEEAQQAQIAPPLGLGRAVTRESAEATELNETQGAWTLAELDKSDSSPVRNGDDAERHAALLHPRPASSASSNGSDTVAKLEASAGKQEQNEFGVKQHVSRSIRSLFMLSRASGIERQEFERLVRNELDILAMVEDHE</sequence>
<feature type="region of interest" description="Disordered" evidence="1">
    <location>
        <begin position="256"/>
        <end position="361"/>
    </location>
</feature>
<protein>
    <submittedName>
        <fullName evidence="2">Uncharacterized protein</fullName>
    </submittedName>
</protein>
<reference evidence="2" key="1">
    <citation type="journal article" date="2020" name="BMC Genomics">
        <title>Correction to: Identification and distribution of gene clusters required for synthesis of sphingolipid metabolism inhibitors in diverse species of the filamentous fungus Fusarium.</title>
        <authorList>
            <person name="Kim H.S."/>
            <person name="Lohmar J.M."/>
            <person name="Busman M."/>
            <person name="Brown D.W."/>
            <person name="Naumann T.A."/>
            <person name="Divon H.H."/>
            <person name="Lysoe E."/>
            <person name="Uhlig S."/>
            <person name="Proctor R.H."/>
        </authorList>
    </citation>
    <scope>NUCLEOTIDE SEQUENCE</scope>
    <source>
        <strain evidence="2">NRRL 22465</strain>
    </source>
</reference>
<organism evidence="2 3">
    <name type="scientific">Fusarium zealandicum</name>
    <dbReference type="NCBI Taxonomy" id="1053134"/>
    <lineage>
        <taxon>Eukaryota</taxon>
        <taxon>Fungi</taxon>
        <taxon>Dikarya</taxon>
        <taxon>Ascomycota</taxon>
        <taxon>Pezizomycotina</taxon>
        <taxon>Sordariomycetes</taxon>
        <taxon>Hypocreomycetidae</taxon>
        <taxon>Hypocreales</taxon>
        <taxon>Nectriaceae</taxon>
        <taxon>Fusarium</taxon>
        <taxon>Fusarium staphyleae species complex</taxon>
    </lineage>
</organism>
<dbReference type="EMBL" id="JABEYC010000930">
    <property type="protein sequence ID" value="KAF4972181.1"/>
    <property type="molecule type" value="Genomic_DNA"/>
</dbReference>
<evidence type="ECO:0000256" key="1">
    <source>
        <dbReference type="SAM" id="MobiDB-lite"/>
    </source>
</evidence>
<accession>A0A8H4XFE3</accession>
<dbReference type="AlphaFoldDB" id="A0A8H4XFE3"/>
<comment type="caution">
    <text evidence="2">The sequence shown here is derived from an EMBL/GenBank/DDBJ whole genome shotgun (WGS) entry which is preliminary data.</text>
</comment>
<feature type="compositionally biased region" description="Basic and acidic residues" evidence="1">
    <location>
        <begin position="305"/>
        <end position="324"/>
    </location>
</feature>
<feature type="compositionally biased region" description="Basic and acidic residues" evidence="1">
    <location>
        <begin position="163"/>
        <end position="178"/>
    </location>
</feature>
<reference evidence="2" key="2">
    <citation type="submission" date="2020-05" db="EMBL/GenBank/DDBJ databases">
        <authorList>
            <person name="Kim H.-S."/>
            <person name="Proctor R.H."/>
            <person name="Brown D.W."/>
        </authorList>
    </citation>
    <scope>NUCLEOTIDE SEQUENCE</scope>
    <source>
        <strain evidence="2">NRRL 22465</strain>
    </source>
</reference>